<dbReference type="OrthoDB" id="4720638at2"/>
<dbReference type="GO" id="GO:0003723">
    <property type="term" value="F:RNA binding"/>
    <property type="evidence" value="ECO:0007669"/>
    <property type="project" value="InterPro"/>
</dbReference>
<dbReference type="PANTHER" id="PTHR11240:SF22">
    <property type="entry name" value="RIBONUCLEASE T2"/>
    <property type="match status" value="1"/>
</dbReference>
<dbReference type="Gene3D" id="3.90.730.10">
    <property type="entry name" value="Ribonuclease T2-like"/>
    <property type="match status" value="1"/>
</dbReference>
<comment type="caution">
    <text evidence="3">The sequence shown here is derived from an EMBL/GenBank/DDBJ whole genome shotgun (WGS) entry which is preliminary data.</text>
</comment>
<reference evidence="3 4" key="1">
    <citation type="submission" date="2019-12" db="EMBL/GenBank/DDBJ databases">
        <title>Genomic-based taxomic classification of the family Erythrobacteraceae.</title>
        <authorList>
            <person name="Xu L."/>
        </authorList>
    </citation>
    <scope>NUCLEOTIDE SEQUENCE [LARGE SCALE GENOMIC DNA]</scope>
    <source>
        <strain evidence="3 4">S36</strain>
    </source>
</reference>
<accession>A0A6I4TNJ7</accession>
<dbReference type="InterPro" id="IPR001568">
    <property type="entry name" value="RNase_T2-like"/>
</dbReference>
<name>A0A6I4TNJ7_9SPHN</name>
<dbReference type="EMBL" id="WTYJ01000001">
    <property type="protein sequence ID" value="MXO97534.1"/>
    <property type="molecule type" value="Genomic_DNA"/>
</dbReference>
<dbReference type="PANTHER" id="PTHR11240">
    <property type="entry name" value="RIBONUCLEASE T2"/>
    <property type="match status" value="1"/>
</dbReference>
<dbReference type="PROSITE" id="PS00530">
    <property type="entry name" value="RNASE_T2_1"/>
    <property type="match status" value="1"/>
</dbReference>
<evidence type="ECO:0000256" key="2">
    <source>
        <dbReference type="RuleBase" id="RU004328"/>
    </source>
</evidence>
<dbReference type="CDD" id="cd01062">
    <property type="entry name" value="RNase_T2_prok"/>
    <property type="match status" value="1"/>
</dbReference>
<dbReference type="SUPFAM" id="SSF55895">
    <property type="entry name" value="Ribonuclease Rh-like"/>
    <property type="match status" value="1"/>
</dbReference>
<dbReference type="InterPro" id="IPR039378">
    <property type="entry name" value="RNase_T2_prok"/>
</dbReference>
<dbReference type="InterPro" id="IPR036430">
    <property type="entry name" value="RNase_T2-like_sf"/>
</dbReference>
<dbReference type="GO" id="GO:0006401">
    <property type="term" value="P:RNA catabolic process"/>
    <property type="evidence" value="ECO:0007669"/>
    <property type="project" value="TreeGrafter"/>
</dbReference>
<dbReference type="GO" id="GO:0033897">
    <property type="term" value="F:ribonuclease T2 activity"/>
    <property type="evidence" value="ECO:0007669"/>
    <property type="project" value="InterPro"/>
</dbReference>
<comment type="similarity">
    <text evidence="1 2">Belongs to the RNase T2 family.</text>
</comment>
<proteinExistence type="inferred from homology"/>
<dbReference type="Pfam" id="PF00445">
    <property type="entry name" value="Ribonuclease_T2"/>
    <property type="match status" value="1"/>
</dbReference>
<keyword evidence="4" id="KW-1185">Reference proteome</keyword>
<dbReference type="AlphaFoldDB" id="A0A6I4TNJ7"/>
<gene>
    <name evidence="3" type="ORF">GRI97_00845</name>
</gene>
<evidence type="ECO:0000313" key="4">
    <source>
        <dbReference type="Proteomes" id="UP000469430"/>
    </source>
</evidence>
<dbReference type="InterPro" id="IPR018188">
    <property type="entry name" value="RNase_T2_His_AS_1"/>
</dbReference>
<evidence type="ECO:0000256" key="1">
    <source>
        <dbReference type="ARBA" id="ARBA00007469"/>
    </source>
</evidence>
<dbReference type="Proteomes" id="UP000469430">
    <property type="component" value="Unassembled WGS sequence"/>
</dbReference>
<organism evidence="3 4">
    <name type="scientific">Croceibacterium xixiisoli</name>
    <dbReference type="NCBI Taxonomy" id="1476466"/>
    <lineage>
        <taxon>Bacteria</taxon>
        <taxon>Pseudomonadati</taxon>
        <taxon>Pseudomonadota</taxon>
        <taxon>Alphaproteobacteria</taxon>
        <taxon>Sphingomonadales</taxon>
        <taxon>Erythrobacteraceae</taxon>
        <taxon>Croceibacterium</taxon>
    </lineage>
</organism>
<protein>
    <submittedName>
        <fullName evidence="3">Ribonuclease T</fullName>
    </submittedName>
</protein>
<sequence>MPTAAQAQAYQCAVPQGPVSVPRVERDGPVRQTPIASYTLALSWSPEYCRTRQNSARDRQQCSGESGRFGFIVHGLWPEGQGRQWPQWCPTRRPLPPAEARRNLCMTPSARLLANEWAKHGTCMVASPEAYFQTTRILWNSLRWPDYDRLSRQDGLTAGDIRQAFVQANPGWRAQQVGLVVNERGWLQEMRLCYGRDFRPRNCDSRRFGPTDSTPAKIWRGI</sequence>
<evidence type="ECO:0000313" key="3">
    <source>
        <dbReference type="EMBL" id="MXO97534.1"/>
    </source>
</evidence>